<keyword evidence="3" id="KW-1185">Reference proteome</keyword>
<dbReference type="PANTHER" id="PTHR18956">
    <property type="entry name" value="HYALURONAN MEDIATED MOTILITY RECEPTOR"/>
    <property type="match status" value="1"/>
</dbReference>
<comment type="caution">
    <text evidence="2">The sequence shown here is derived from an EMBL/GenBank/DDBJ whole genome shotgun (WGS) entry which is preliminary data.</text>
</comment>
<evidence type="ECO:0000313" key="2">
    <source>
        <dbReference type="EMBL" id="KAL2077694.1"/>
    </source>
</evidence>
<sequence>MRRFFRVHRNEDYSQIQYLTAKCNRLSQENAVLERECVVAREGERTLQAEKEALTLQLRQKEQAILELRVKYDQLLNQVNQEKELVEILKHRVRSMAEESCKEAALLGLQLEQVGSELQLLLASEARLEGLVETQRADARRRDAQLKGLKAQLHSTTRELEELQGDHASITQELEDMRDTHERTVEELRRENEGSLRKLRETAEQFEWLCEQQRIWMCGFKRFKDNLSEEKEALILQVDRLQKKVTDLRKNANPSIQDPEDVNISLCNRSVSFPSPPCRKAPWDTDMTSALQAEVDRWRGMYEDLFSRLAPSQGEDAVDGYQKPP</sequence>
<organism evidence="2 3">
    <name type="scientific">Coilia grayii</name>
    <name type="common">Gray's grenadier anchovy</name>
    <dbReference type="NCBI Taxonomy" id="363190"/>
    <lineage>
        <taxon>Eukaryota</taxon>
        <taxon>Metazoa</taxon>
        <taxon>Chordata</taxon>
        <taxon>Craniata</taxon>
        <taxon>Vertebrata</taxon>
        <taxon>Euteleostomi</taxon>
        <taxon>Actinopterygii</taxon>
        <taxon>Neopterygii</taxon>
        <taxon>Teleostei</taxon>
        <taxon>Clupei</taxon>
        <taxon>Clupeiformes</taxon>
        <taxon>Clupeoidei</taxon>
        <taxon>Engraulidae</taxon>
        <taxon>Coilinae</taxon>
        <taxon>Coilia</taxon>
    </lineage>
</organism>
<name>A0ABD1ISV5_9TELE</name>
<feature type="coiled-coil region" evidence="1">
    <location>
        <begin position="16"/>
        <end position="99"/>
    </location>
</feature>
<accession>A0ABD1ISV5</accession>
<proteinExistence type="predicted"/>
<feature type="coiled-coil region" evidence="1">
    <location>
        <begin position="146"/>
        <end position="251"/>
    </location>
</feature>
<dbReference type="EMBL" id="JBHFQA010000024">
    <property type="protein sequence ID" value="KAL2077694.1"/>
    <property type="molecule type" value="Genomic_DNA"/>
</dbReference>
<keyword evidence="1" id="KW-0175">Coiled coil</keyword>
<evidence type="ECO:0000313" key="3">
    <source>
        <dbReference type="Proteomes" id="UP001591681"/>
    </source>
</evidence>
<dbReference type="AlphaFoldDB" id="A0ABD1ISV5"/>
<protein>
    <submittedName>
        <fullName evidence="2">Uncharacterized protein</fullName>
    </submittedName>
</protein>
<reference evidence="2 3" key="1">
    <citation type="submission" date="2024-09" db="EMBL/GenBank/DDBJ databases">
        <title>A chromosome-level genome assembly of Gray's grenadier anchovy, Coilia grayii.</title>
        <authorList>
            <person name="Fu Z."/>
        </authorList>
    </citation>
    <scope>NUCLEOTIDE SEQUENCE [LARGE SCALE GENOMIC DNA]</scope>
    <source>
        <strain evidence="2">G4</strain>
        <tissue evidence="2">Muscle</tissue>
    </source>
</reference>
<gene>
    <name evidence="2" type="ORF">ACEWY4_027198</name>
</gene>
<dbReference type="Proteomes" id="UP001591681">
    <property type="component" value="Unassembled WGS sequence"/>
</dbReference>
<evidence type="ECO:0000256" key="1">
    <source>
        <dbReference type="SAM" id="Coils"/>
    </source>
</evidence>
<dbReference type="InterPro" id="IPR026203">
    <property type="entry name" value="IHABP"/>
</dbReference>
<dbReference type="PANTHER" id="PTHR18956:SF6">
    <property type="entry name" value="HYALURONAN MEDIATED MOTILITY RECEPTOR"/>
    <property type="match status" value="1"/>
</dbReference>